<organism evidence="1 2">
    <name type="scientific">Clostridium rhizosphaerae</name>
    <dbReference type="NCBI Taxonomy" id="2803861"/>
    <lineage>
        <taxon>Bacteria</taxon>
        <taxon>Bacillati</taxon>
        <taxon>Bacillota</taxon>
        <taxon>Clostridia</taxon>
        <taxon>Eubacteriales</taxon>
        <taxon>Clostridiaceae</taxon>
        <taxon>Clostridium</taxon>
    </lineage>
</organism>
<proteinExistence type="predicted"/>
<evidence type="ECO:0000313" key="2">
    <source>
        <dbReference type="Proteomes" id="UP000632377"/>
    </source>
</evidence>
<comment type="caution">
    <text evidence="1">The sequence shown here is derived from an EMBL/GenBank/DDBJ whole genome shotgun (WGS) entry which is preliminary data.</text>
</comment>
<sequence>MKVEGYFMTLERANQTLSKLIEAGFTNSHIEIDDNNRNIKRNLANTNSSYSLSNLVIDPSDMKRYPLTSISPIVNVTAGFSEFNDNNYKIVTEAELGLQEKVESIMRNMGARFENDALSIGRVKEDVGELNQKFKDNDI</sequence>
<accession>A0ABS1TBH2</accession>
<protein>
    <submittedName>
        <fullName evidence="1">Uncharacterized protein</fullName>
    </submittedName>
</protein>
<name>A0ABS1TBH2_9CLOT</name>
<dbReference type="EMBL" id="JAESWC010000008">
    <property type="protein sequence ID" value="MBL4936703.1"/>
    <property type="molecule type" value="Genomic_DNA"/>
</dbReference>
<dbReference type="Proteomes" id="UP000632377">
    <property type="component" value="Unassembled WGS sequence"/>
</dbReference>
<reference evidence="1 2" key="1">
    <citation type="submission" date="2021-01" db="EMBL/GenBank/DDBJ databases">
        <title>Genome public.</title>
        <authorList>
            <person name="Liu C."/>
            <person name="Sun Q."/>
        </authorList>
    </citation>
    <scope>NUCLEOTIDE SEQUENCE [LARGE SCALE GENOMIC DNA]</scope>
    <source>
        <strain evidence="1 2">YIM B02515</strain>
    </source>
</reference>
<dbReference type="RefSeq" id="WP_202749460.1">
    <property type="nucleotide sequence ID" value="NZ_JAESWC010000008.1"/>
</dbReference>
<gene>
    <name evidence="1" type="ORF">JK636_13145</name>
</gene>
<keyword evidence="2" id="KW-1185">Reference proteome</keyword>
<evidence type="ECO:0000313" key="1">
    <source>
        <dbReference type="EMBL" id="MBL4936703.1"/>
    </source>
</evidence>